<dbReference type="PANTHER" id="PTHR11839:SF18">
    <property type="entry name" value="NUDIX HYDROLASE DOMAIN-CONTAINING PROTEIN"/>
    <property type="match status" value="1"/>
</dbReference>
<sequence length="194" mass="21060">MSDDPIANARMAAGYQVVSSRVAYSNPWTALREDILIRPDGKQGLYGVVERGEFVVILPLGDGPDGPTITLVRQFRYPVGETLWELPMGMWESRPDATPEQVAAGELREETGFSAAEMRHAGSMFQGAGYSNQKGHVYVATGLVAGAPERESTEADMTCRTMPVREFEAMIARGEIVCMVSLAAYALAKSRGLV</sequence>
<dbReference type="GO" id="GO:0006753">
    <property type="term" value="P:nucleoside phosphate metabolic process"/>
    <property type="evidence" value="ECO:0007669"/>
    <property type="project" value="TreeGrafter"/>
</dbReference>
<dbReference type="STRING" id="1231623.Tasa_006_002"/>
<feature type="domain" description="Nudix hydrolase" evidence="8">
    <location>
        <begin position="50"/>
        <end position="184"/>
    </location>
</feature>
<evidence type="ECO:0000256" key="7">
    <source>
        <dbReference type="ARBA" id="ARBA00032272"/>
    </source>
</evidence>
<evidence type="ECO:0000256" key="2">
    <source>
        <dbReference type="ARBA" id="ARBA00001946"/>
    </source>
</evidence>
<evidence type="ECO:0000256" key="5">
    <source>
        <dbReference type="ARBA" id="ARBA00022801"/>
    </source>
</evidence>
<evidence type="ECO:0000256" key="6">
    <source>
        <dbReference type="ARBA" id="ARBA00032162"/>
    </source>
</evidence>
<gene>
    <name evidence="9" type="ORF">Tasa_006_002</name>
</gene>
<dbReference type="RefSeq" id="WP_048846826.1">
    <property type="nucleotide sequence ID" value="NZ_BALE01000006.1"/>
</dbReference>
<reference evidence="9 10" key="1">
    <citation type="submission" date="2012-10" db="EMBL/GenBank/DDBJ databases">
        <title>Genome sequencing of Tanticharoenia sakaeratensis NBRC 103193.</title>
        <authorList>
            <person name="Azuma Y."/>
            <person name="Hadano H."/>
            <person name="Hirakawa H."/>
            <person name="Matsushita K."/>
        </authorList>
    </citation>
    <scope>NUCLEOTIDE SEQUENCE [LARGE SCALE GENOMIC DNA]</scope>
    <source>
        <strain evidence="9 10">NBRC 103193</strain>
    </source>
</reference>
<dbReference type="OrthoDB" id="177518at2"/>
<keyword evidence="5" id="KW-0378">Hydrolase</keyword>
<dbReference type="CDD" id="cd24161">
    <property type="entry name" value="NUDIX_ADPRase_Ndx2"/>
    <property type="match status" value="1"/>
</dbReference>
<dbReference type="Gene3D" id="3.90.79.10">
    <property type="entry name" value="Nucleoside Triphosphate Pyrophosphohydrolase"/>
    <property type="match status" value="1"/>
</dbReference>
<evidence type="ECO:0000313" key="9">
    <source>
        <dbReference type="EMBL" id="GAN53138.1"/>
    </source>
</evidence>
<comment type="catalytic activity">
    <reaction evidence="1">
        <text>GDP-alpha-D-mannose + H2O = alpha-D-mannose 1-phosphate + GMP + 2 H(+)</text>
        <dbReference type="Rhea" id="RHEA:27978"/>
        <dbReference type="ChEBI" id="CHEBI:15377"/>
        <dbReference type="ChEBI" id="CHEBI:15378"/>
        <dbReference type="ChEBI" id="CHEBI:57527"/>
        <dbReference type="ChEBI" id="CHEBI:58115"/>
        <dbReference type="ChEBI" id="CHEBI:58409"/>
    </reaction>
</comment>
<dbReference type="Proteomes" id="UP000032679">
    <property type="component" value="Unassembled WGS sequence"/>
</dbReference>
<evidence type="ECO:0000256" key="3">
    <source>
        <dbReference type="ARBA" id="ARBA00007275"/>
    </source>
</evidence>
<evidence type="ECO:0000256" key="1">
    <source>
        <dbReference type="ARBA" id="ARBA00000847"/>
    </source>
</evidence>
<dbReference type="GO" id="GO:0016787">
    <property type="term" value="F:hydrolase activity"/>
    <property type="evidence" value="ECO:0007669"/>
    <property type="project" value="UniProtKB-KW"/>
</dbReference>
<evidence type="ECO:0000259" key="8">
    <source>
        <dbReference type="PROSITE" id="PS51462"/>
    </source>
</evidence>
<evidence type="ECO:0000313" key="10">
    <source>
        <dbReference type="Proteomes" id="UP000032679"/>
    </source>
</evidence>
<dbReference type="GO" id="GO:0019693">
    <property type="term" value="P:ribose phosphate metabolic process"/>
    <property type="evidence" value="ECO:0007669"/>
    <property type="project" value="TreeGrafter"/>
</dbReference>
<dbReference type="AlphaFoldDB" id="A0A0D6MIM9"/>
<dbReference type="InterPro" id="IPR015797">
    <property type="entry name" value="NUDIX_hydrolase-like_dom_sf"/>
</dbReference>
<dbReference type="PANTHER" id="PTHR11839">
    <property type="entry name" value="UDP/ADP-SUGAR PYROPHOSPHATASE"/>
    <property type="match status" value="1"/>
</dbReference>
<dbReference type="PROSITE" id="PS51462">
    <property type="entry name" value="NUDIX"/>
    <property type="match status" value="1"/>
</dbReference>
<keyword evidence="10" id="KW-1185">Reference proteome</keyword>
<comment type="cofactor">
    <cofactor evidence="2">
        <name>Mg(2+)</name>
        <dbReference type="ChEBI" id="CHEBI:18420"/>
    </cofactor>
</comment>
<dbReference type="EMBL" id="BALE01000006">
    <property type="protein sequence ID" value="GAN53138.1"/>
    <property type="molecule type" value="Genomic_DNA"/>
</dbReference>
<comment type="caution">
    <text evidence="9">The sequence shown here is derived from an EMBL/GenBank/DDBJ whole genome shotgun (WGS) entry which is preliminary data.</text>
</comment>
<protein>
    <recommendedName>
        <fullName evidence="4">GDP-mannose pyrophosphatase</fullName>
    </recommendedName>
    <alternativeName>
        <fullName evidence="6">GDP-mannose hydrolase</fullName>
    </alternativeName>
    <alternativeName>
        <fullName evidence="7">GDPMK</fullName>
    </alternativeName>
</protein>
<dbReference type="SUPFAM" id="SSF55811">
    <property type="entry name" value="Nudix"/>
    <property type="match status" value="1"/>
</dbReference>
<proteinExistence type="inferred from homology"/>
<evidence type="ECO:0000256" key="4">
    <source>
        <dbReference type="ARBA" id="ARBA00016377"/>
    </source>
</evidence>
<dbReference type="GO" id="GO:0005829">
    <property type="term" value="C:cytosol"/>
    <property type="evidence" value="ECO:0007669"/>
    <property type="project" value="TreeGrafter"/>
</dbReference>
<dbReference type="Pfam" id="PF00293">
    <property type="entry name" value="NUDIX"/>
    <property type="match status" value="1"/>
</dbReference>
<organism evidence="9 10">
    <name type="scientific">Tanticharoenia sakaeratensis NBRC 103193</name>
    <dbReference type="NCBI Taxonomy" id="1231623"/>
    <lineage>
        <taxon>Bacteria</taxon>
        <taxon>Pseudomonadati</taxon>
        <taxon>Pseudomonadota</taxon>
        <taxon>Alphaproteobacteria</taxon>
        <taxon>Acetobacterales</taxon>
        <taxon>Acetobacteraceae</taxon>
        <taxon>Tanticharoenia</taxon>
    </lineage>
</organism>
<accession>A0A0D6MIM9</accession>
<comment type="similarity">
    <text evidence="3">Belongs to the Nudix hydrolase family. NudK subfamily.</text>
</comment>
<name>A0A0D6MIM9_9PROT</name>
<dbReference type="InterPro" id="IPR000086">
    <property type="entry name" value="NUDIX_hydrolase_dom"/>
</dbReference>